<reference evidence="2" key="1">
    <citation type="submission" date="2020-10" db="EMBL/GenBank/DDBJ databases">
        <authorList>
            <person name="Gilroy R."/>
        </authorList>
    </citation>
    <scope>NUCLEOTIDE SEQUENCE</scope>
    <source>
        <strain evidence="2">7293</strain>
    </source>
</reference>
<feature type="non-terminal residue" evidence="2">
    <location>
        <position position="111"/>
    </location>
</feature>
<name>A0A9D9E1E8_9SPIO</name>
<sequence length="111" mass="12828">MKDILAANENLSVCYLLLEQFNLTYSITSITQLYKGMKTWISLARQSNVSEILSFCDTIENHLMGIVYHAKFPISSGRVEGINNMIKTIRRKAYGFRDTEYFFLKIKFASL</sequence>
<dbReference type="EMBL" id="JADIMT010000093">
    <property type="protein sequence ID" value="MBO8436932.1"/>
    <property type="molecule type" value="Genomic_DNA"/>
</dbReference>
<dbReference type="Proteomes" id="UP000823615">
    <property type="component" value="Unassembled WGS sequence"/>
</dbReference>
<gene>
    <name evidence="2" type="ORF">IAA97_08140</name>
</gene>
<dbReference type="Pfam" id="PF01610">
    <property type="entry name" value="DDE_Tnp_ISL3"/>
    <property type="match status" value="1"/>
</dbReference>
<organism evidence="2 3">
    <name type="scientific">Candidatus Ornithospirochaeta stercoripullorum</name>
    <dbReference type="NCBI Taxonomy" id="2840899"/>
    <lineage>
        <taxon>Bacteria</taxon>
        <taxon>Pseudomonadati</taxon>
        <taxon>Spirochaetota</taxon>
        <taxon>Spirochaetia</taxon>
        <taxon>Spirochaetales</taxon>
        <taxon>Spirochaetaceae</taxon>
        <taxon>Spirochaetaceae incertae sedis</taxon>
        <taxon>Candidatus Ornithospirochaeta</taxon>
    </lineage>
</organism>
<protein>
    <submittedName>
        <fullName evidence="2">Transposase</fullName>
    </submittedName>
</protein>
<evidence type="ECO:0000313" key="2">
    <source>
        <dbReference type="EMBL" id="MBO8436932.1"/>
    </source>
</evidence>
<dbReference type="PANTHER" id="PTHR33498">
    <property type="entry name" value="TRANSPOSASE FOR INSERTION SEQUENCE ELEMENT IS1557"/>
    <property type="match status" value="1"/>
</dbReference>
<feature type="domain" description="Transposase IS204/IS1001/IS1096/IS1165 DDE" evidence="1">
    <location>
        <begin position="2"/>
        <end position="106"/>
    </location>
</feature>
<dbReference type="AlphaFoldDB" id="A0A9D9E1E8"/>
<comment type="caution">
    <text evidence="2">The sequence shown here is derived from an EMBL/GenBank/DDBJ whole genome shotgun (WGS) entry which is preliminary data.</text>
</comment>
<dbReference type="InterPro" id="IPR002560">
    <property type="entry name" value="Transposase_DDE"/>
</dbReference>
<dbReference type="PANTHER" id="PTHR33498:SF1">
    <property type="entry name" value="TRANSPOSASE FOR INSERTION SEQUENCE ELEMENT IS1557"/>
    <property type="match status" value="1"/>
</dbReference>
<evidence type="ECO:0000313" key="3">
    <source>
        <dbReference type="Proteomes" id="UP000823615"/>
    </source>
</evidence>
<evidence type="ECO:0000259" key="1">
    <source>
        <dbReference type="Pfam" id="PF01610"/>
    </source>
</evidence>
<accession>A0A9D9E1E8</accession>
<proteinExistence type="predicted"/>
<reference evidence="2" key="2">
    <citation type="journal article" date="2021" name="PeerJ">
        <title>Extensive microbial diversity within the chicken gut microbiome revealed by metagenomics and culture.</title>
        <authorList>
            <person name="Gilroy R."/>
            <person name="Ravi A."/>
            <person name="Getino M."/>
            <person name="Pursley I."/>
            <person name="Horton D.L."/>
            <person name="Alikhan N.F."/>
            <person name="Baker D."/>
            <person name="Gharbi K."/>
            <person name="Hall N."/>
            <person name="Watson M."/>
            <person name="Adriaenssens E.M."/>
            <person name="Foster-Nyarko E."/>
            <person name="Jarju S."/>
            <person name="Secka A."/>
            <person name="Antonio M."/>
            <person name="Oren A."/>
            <person name="Chaudhuri R.R."/>
            <person name="La Ragione R."/>
            <person name="Hildebrand F."/>
            <person name="Pallen M.J."/>
        </authorList>
    </citation>
    <scope>NUCLEOTIDE SEQUENCE</scope>
    <source>
        <strain evidence="2">7293</strain>
    </source>
</reference>
<dbReference type="InterPro" id="IPR047951">
    <property type="entry name" value="Transpos_ISL3"/>
</dbReference>